<accession>A0A8S5MUP4</accession>
<organism evidence="1">
    <name type="scientific">Inoviridae sp. ctDEu7</name>
    <dbReference type="NCBI Taxonomy" id="2826759"/>
    <lineage>
        <taxon>Viruses</taxon>
        <taxon>Monodnaviria</taxon>
        <taxon>Loebvirae</taxon>
        <taxon>Hofneiviricota</taxon>
        <taxon>Faserviricetes</taxon>
        <taxon>Tubulavirales</taxon>
        <taxon>Inoviridae</taxon>
    </lineage>
</organism>
<sequence length="385" mass="43193">MKHTIQIISILSAAAMTLTACGKSDKNKDSNAAQADKWKIVSVYECADYDNNICFSTQENSRLDFVDMTTLEDSPVCDDPSCKHREGSDCTAYGKDDHPFIYNKRLYYLRSSDIITKDDGTYTTNTMMFCSDINGANEKQVAEIDGLSYNDYDRMAIVGSTAYLVMTNQPYDKDFKELEPSLELVSVALDSGKVNNIGEVTKGYSCGAWVYGLWDNKLIFRTSKVADDRPFMERLQDFADKNGLSESEAIEQYNDKAEYDYQYLSYDISSDKVEKNAMPEPSAISDNCYYYVKDDKPCYLDKSGKEQTIEGIDDGTNVTNIATINGYALIDSENSQYLFKESDKTTSKLTDTYDIAAIKGDQVIIRTGGTPAYEKKAVSELENSK</sequence>
<proteinExistence type="predicted"/>
<protein>
    <submittedName>
        <fullName evidence="1">Uncharacterized protein</fullName>
    </submittedName>
</protein>
<dbReference type="PROSITE" id="PS51257">
    <property type="entry name" value="PROKAR_LIPOPROTEIN"/>
    <property type="match status" value="1"/>
</dbReference>
<evidence type="ECO:0000313" key="1">
    <source>
        <dbReference type="EMBL" id="DAD85810.1"/>
    </source>
</evidence>
<reference evidence="1" key="1">
    <citation type="journal article" date="2021" name="Proc. Natl. Acad. Sci. U.S.A.">
        <title>A Catalog of Tens of Thousands of Viruses from Human Metagenomes Reveals Hidden Associations with Chronic Diseases.</title>
        <authorList>
            <person name="Tisza M.J."/>
            <person name="Buck C.B."/>
        </authorList>
    </citation>
    <scope>NUCLEOTIDE SEQUENCE</scope>
    <source>
        <strain evidence="1">CtDEu7</strain>
    </source>
</reference>
<name>A0A8S5MUP4_9VIRU</name>
<dbReference type="EMBL" id="BK014988">
    <property type="protein sequence ID" value="DAD85810.1"/>
    <property type="molecule type" value="Genomic_DNA"/>
</dbReference>